<sequence length="63" mass="6983">MRITAWILTDQKLRQTKKTLYASAINPSLLCIAVLQSSPSTNRMGAIIQRDVEDILTTLPPGE</sequence>
<comment type="caution">
    <text evidence="1">The sequence shown here is derived from an EMBL/GenBank/DDBJ whole genome shotgun (WGS) entry which is preliminary data.</text>
</comment>
<gene>
    <name evidence="1" type="ORF">QU665_07575</name>
</gene>
<evidence type="ECO:0000313" key="2">
    <source>
        <dbReference type="Proteomes" id="UP001289581"/>
    </source>
</evidence>
<accession>A0AAW9KY34</accession>
<reference evidence="1 2" key="1">
    <citation type="submission" date="2023-06" db="EMBL/GenBank/DDBJ databases">
        <title>Actinomyces orist ORNL 0101 HMT-893 genome.</title>
        <authorList>
            <person name="Johnston C.D."/>
            <person name="Chen T."/>
            <person name="Dewhirst F.E."/>
        </authorList>
    </citation>
    <scope>NUCLEOTIDE SEQUENCE [LARGE SCALE GENOMIC DNA]</scope>
    <source>
        <strain evidence="1 2">ORNL 0101</strain>
    </source>
</reference>
<dbReference type="Proteomes" id="UP001289581">
    <property type="component" value="Unassembled WGS sequence"/>
</dbReference>
<name>A0AAW9KY34_9ACTO</name>
<proteinExistence type="predicted"/>
<dbReference type="AlphaFoldDB" id="A0AAW9KY34"/>
<organism evidence="1 2">
    <name type="scientific">Actinomyces oris</name>
    <dbReference type="NCBI Taxonomy" id="544580"/>
    <lineage>
        <taxon>Bacteria</taxon>
        <taxon>Bacillati</taxon>
        <taxon>Actinomycetota</taxon>
        <taxon>Actinomycetes</taxon>
        <taxon>Actinomycetales</taxon>
        <taxon>Actinomycetaceae</taxon>
        <taxon>Actinomyces</taxon>
    </lineage>
</organism>
<dbReference type="RefSeq" id="WP_143225776.1">
    <property type="nucleotide sequence ID" value="NZ_JAXBCZ010000001.1"/>
</dbReference>
<protein>
    <submittedName>
        <fullName evidence="1">Uncharacterized protein</fullName>
    </submittedName>
</protein>
<dbReference type="EMBL" id="JAXBCZ010000001">
    <property type="protein sequence ID" value="MEA1304925.1"/>
    <property type="molecule type" value="Genomic_DNA"/>
</dbReference>
<evidence type="ECO:0000313" key="1">
    <source>
        <dbReference type="EMBL" id="MEA1304925.1"/>
    </source>
</evidence>
<keyword evidence="2" id="KW-1185">Reference proteome</keyword>